<feature type="compositionally biased region" description="Basic and acidic residues" evidence="1">
    <location>
        <begin position="58"/>
        <end position="67"/>
    </location>
</feature>
<evidence type="ECO:0000256" key="1">
    <source>
        <dbReference type="SAM" id="MobiDB-lite"/>
    </source>
</evidence>
<gene>
    <name evidence="2" type="ORF">DTER00134_LOCUS18134</name>
    <name evidence="3" type="ORF">DTER00134_LOCUS18138</name>
</gene>
<protein>
    <submittedName>
        <fullName evidence="2">Uncharacterized protein</fullName>
    </submittedName>
</protein>
<evidence type="ECO:0000313" key="3">
    <source>
        <dbReference type="EMBL" id="CAE0503065.1"/>
    </source>
</evidence>
<feature type="region of interest" description="Disordered" evidence="1">
    <location>
        <begin position="21"/>
        <end position="106"/>
    </location>
</feature>
<organism evidence="2">
    <name type="scientific">Dunaliella tertiolecta</name>
    <name type="common">Green alga</name>
    <dbReference type="NCBI Taxonomy" id="3047"/>
    <lineage>
        <taxon>Eukaryota</taxon>
        <taxon>Viridiplantae</taxon>
        <taxon>Chlorophyta</taxon>
        <taxon>core chlorophytes</taxon>
        <taxon>Chlorophyceae</taxon>
        <taxon>CS clade</taxon>
        <taxon>Chlamydomonadales</taxon>
        <taxon>Dunaliellaceae</taxon>
        <taxon>Dunaliella</taxon>
    </lineage>
</organism>
<evidence type="ECO:0000313" key="2">
    <source>
        <dbReference type="EMBL" id="CAE0503061.1"/>
    </source>
</evidence>
<proteinExistence type="predicted"/>
<name>A0A6S8N7J4_DUNTE</name>
<feature type="compositionally biased region" description="Low complexity" evidence="1">
    <location>
        <begin position="21"/>
        <end position="35"/>
    </location>
</feature>
<dbReference type="AlphaFoldDB" id="A0A6S8N7J4"/>
<feature type="compositionally biased region" description="Basic and acidic residues" evidence="1">
    <location>
        <begin position="76"/>
        <end position="91"/>
    </location>
</feature>
<dbReference type="EMBL" id="HBIP01029943">
    <property type="protein sequence ID" value="CAE0503061.1"/>
    <property type="molecule type" value="Transcribed_RNA"/>
</dbReference>
<sequence>MMLELGVMGAAADLKASIKPAAAATTSGAASSATGKQTACSTEAAGKEATGYATAGTHDGKDAELIGKRQRLPSAKQKEAAAAEEQKKAAREAAATAAAKKRTADELDGAIPRKKAAVGVDGNTAVENQ</sequence>
<accession>A0A6S8N7J4</accession>
<reference evidence="2" key="1">
    <citation type="submission" date="2021-01" db="EMBL/GenBank/DDBJ databases">
        <authorList>
            <person name="Corre E."/>
            <person name="Pelletier E."/>
            <person name="Niang G."/>
            <person name="Scheremetjew M."/>
            <person name="Finn R."/>
            <person name="Kale V."/>
            <person name="Holt S."/>
            <person name="Cochrane G."/>
            <person name="Meng A."/>
            <person name="Brown T."/>
            <person name="Cohen L."/>
        </authorList>
    </citation>
    <scope>NUCLEOTIDE SEQUENCE</scope>
    <source>
        <strain evidence="2">CCMP1320</strain>
    </source>
</reference>
<dbReference type="EMBL" id="HBIP01029948">
    <property type="protein sequence ID" value="CAE0503065.1"/>
    <property type="molecule type" value="Transcribed_RNA"/>
</dbReference>